<keyword evidence="5" id="KW-1133">Transmembrane helix</keyword>
<evidence type="ECO:0000256" key="7">
    <source>
        <dbReference type="SAM" id="Coils"/>
    </source>
</evidence>
<protein>
    <submittedName>
        <fullName evidence="10">Exopolysaccharide biosynthesis protein</fullName>
    </submittedName>
</protein>
<organism evidence="10 11">
    <name type="scientific">Amycolatopsis acidicola</name>
    <dbReference type="NCBI Taxonomy" id="2596893"/>
    <lineage>
        <taxon>Bacteria</taxon>
        <taxon>Bacillati</taxon>
        <taxon>Actinomycetota</taxon>
        <taxon>Actinomycetes</taxon>
        <taxon>Pseudonocardiales</taxon>
        <taxon>Pseudonocardiaceae</taxon>
        <taxon>Amycolatopsis</taxon>
    </lineage>
</organism>
<gene>
    <name evidence="10" type="ORF">FPZ12_010805</name>
</gene>
<dbReference type="EMBL" id="VMNW02000011">
    <property type="protein sequence ID" value="KAA9162985.1"/>
    <property type="molecule type" value="Genomic_DNA"/>
</dbReference>
<reference evidence="10" key="1">
    <citation type="submission" date="2019-09" db="EMBL/GenBank/DDBJ databases">
        <authorList>
            <person name="Teo W.F.A."/>
            <person name="Duangmal K."/>
        </authorList>
    </citation>
    <scope>NUCLEOTIDE SEQUENCE [LARGE SCALE GENOMIC DNA]</scope>
    <source>
        <strain evidence="10">K81G1</strain>
    </source>
</reference>
<dbReference type="AlphaFoldDB" id="A0A5N0VAB0"/>
<evidence type="ECO:0000256" key="1">
    <source>
        <dbReference type="ARBA" id="ARBA00004651"/>
    </source>
</evidence>
<dbReference type="PANTHER" id="PTHR32309">
    <property type="entry name" value="TYROSINE-PROTEIN KINASE"/>
    <property type="match status" value="1"/>
</dbReference>
<keyword evidence="4" id="KW-0812">Transmembrane</keyword>
<keyword evidence="7" id="KW-0175">Coiled coil</keyword>
<dbReference type="InterPro" id="IPR003856">
    <property type="entry name" value="LPS_length_determ_N"/>
</dbReference>
<evidence type="ECO:0000256" key="6">
    <source>
        <dbReference type="ARBA" id="ARBA00023136"/>
    </source>
</evidence>
<dbReference type="Pfam" id="PF02706">
    <property type="entry name" value="Wzz"/>
    <property type="match status" value="1"/>
</dbReference>
<keyword evidence="6" id="KW-0472">Membrane</keyword>
<evidence type="ECO:0000313" key="11">
    <source>
        <dbReference type="Proteomes" id="UP000319769"/>
    </source>
</evidence>
<dbReference type="PANTHER" id="PTHR32309:SF31">
    <property type="entry name" value="CAPSULAR EXOPOLYSACCHARIDE FAMILY"/>
    <property type="match status" value="1"/>
</dbReference>
<evidence type="ECO:0000259" key="9">
    <source>
        <dbReference type="Pfam" id="PF02706"/>
    </source>
</evidence>
<dbReference type="GO" id="GO:0005886">
    <property type="term" value="C:plasma membrane"/>
    <property type="evidence" value="ECO:0007669"/>
    <property type="project" value="UniProtKB-SubCell"/>
</dbReference>
<keyword evidence="3" id="KW-1003">Cell membrane</keyword>
<feature type="domain" description="Polysaccharide chain length determinant N-terminal" evidence="9">
    <location>
        <begin position="10"/>
        <end position="88"/>
    </location>
</feature>
<comment type="subcellular location">
    <subcellularLocation>
        <location evidence="1">Cell membrane</location>
        <topology evidence="1">Multi-pass membrane protein</topology>
    </subcellularLocation>
</comment>
<dbReference type="OrthoDB" id="3579861at2"/>
<accession>A0A5N0VAB0</accession>
<evidence type="ECO:0000313" key="10">
    <source>
        <dbReference type="EMBL" id="KAA9162985.1"/>
    </source>
</evidence>
<keyword evidence="11" id="KW-1185">Reference proteome</keyword>
<evidence type="ECO:0000256" key="5">
    <source>
        <dbReference type="ARBA" id="ARBA00022989"/>
    </source>
</evidence>
<dbReference type="RefSeq" id="WP_144751899.1">
    <property type="nucleotide sequence ID" value="NZ_VMNW02000011.1"/>
</dbReference>
<feature type="coiled-coil region" evidence="7">
    <location>
        <begin position="145"/>
        <end position="179"/>
    </location>
</feature>
<feature type="region of interest" description="Disordered" evidence="8">
    <location>
        <begin position="472"/>
        <end position="505"/>
    </location>
</feature>
<sequence>MTTNSSPPLVDLHRLVVAVRRRRRLWLTAGLIGLILGAALAVVLPSPPTAVTKLLVIHQDDSPTDSGTLMRTDVAVLQTTKIADAALKAVHSTDKPEDFLKDYTGLGLTNNVLQITVKGSSNEDAIARAKALGDAFIADHVARDQAAAQAESQALINQRDQAQAELADVDKQIAAETARGSKANATTLETLYGRRADLSSKVSDFSAQAQQAGIGAPQIAAGTQIVDAPRITPHSFLKTAATDGGIGLVLGLAIGLALAAVTALVRDKPVLRREIAENLGASVIAQLPSKRRGLARFLRSRLPAQQKRVAATLVRAIRTDDEPVSLLDLGAPKVTAGLAVDIAAELSYGGPVLVIDNLPEQDLAKPAAEAGKAIQIVDSANTDVPVQAGQRRLGVGSVIPGTAWTDLGYLGQETVLVVRAGYASTAWLHTVARQLADCQILVIGVVLVDPDPKDRTDGTLWDGLHLALRGRADRADSPARPNGRNAPHADELPTKRFAPVGSRED</sequence>
<name>A0A5N0VAB0_9PSEU</name>
<comment type="similarity">
    <text evidence="2">Belongs to the CpsC/CapA family.</text>
</comment>
<proteinExistence type="inferred from homology"/>
<evidence type="ECO:0000256" key="4">
    <source>
        <dbReference type="ARBA" id="ARBA00022692"/>
    </source>
</evidence>
<evidence type="ECO:0000256" key="8">
    <source>
        <dbReference type="SAM" id="MobiDB-lite"/>
    </source>
</evidence>
<dbReference type="InterPro" id="IPR050445">
    <property type="entry name" value="Bact_polysacc_biosynth/exp"/>
</dbReference>
<evidence type="ECO:0000256" key="3">
    <source>
        <dbReference type="ARBA" id="ARBA00022475"/>
    </source>
</evidence>
<comment type="caution">
    <text evidence="10">The sequence shown here is derived from an EMBL/GenBank/DDBJ whole genome shotgun (WGS) entry which is preliminary data.</text>
</comment>
<dbReference type="Proteomes" id="UP000319769">
    <property type="component" value="Unassembled WGS sequence"/>
</dbReference>
<evidence type="ECO:0000256" key="2">
    <source>
        <dbReference type="ARBA" id="ARBA00006683"/>
    </source>
</evidence>